<dbReference type="Pfam" id="PF02544">
    <property type="entry name" value="Steroid_dh"/>
    <property type="match status" value="1"/>
</dbReference>
<evidence type="ECO:0000256" key="13">
    <source>
        <dbReference type="ARBA" id="ARBA00046320"/>
    </source>
</evidence>
<evidence type="ECO:0000256" key="11">
    <source>
        <dbReference type="ARBA" id="ARBA00023136"/>
    </source>
</evidence>
<keyword evidence="6 19" id="KW-0256">Endoplasmic reticulum</keyword>
<dbReference type="InterPro" id="IPR039698">
    <property type="entry name" value="Dfg10/SRD5A3"/>
</dbReference>
<organism evidence="21 22">
    <name type="scientific">Neogobius melanostomus</name>
    <name type="common">round goby</name>
    <dbReference type="NCBI Taxonomy" id="47308"/>
    <lineage>
        <taxon>Eukaryota</taxon>
        <taxon>Metazoa</taxon>
        <taxon>Chordata</taxon>
        <taxon>Craniata</taxon>
        <taxon>Vertebrata</taxon>
        <taxon>Euteleostomi</taxon>
        <taxon>Actinopterygii</taxon>
        <taxon>Neopterygii</taxon>
        <taxon>Teleostei</taxon>
        <taxon>Neoteleostei</taxon>
        <taxon>Acanthomorphata</taxon>
        <taxon>Gobiaria</taxon>
        <taxon>Gobiiformes</taxon>
        <taxon>Gobioidei</taxon>
        <taxon>Gobiidae</taxon>
        <taxon>Benthophilinae</taxon>
        <taxon>Neogobiini</taxon>
        <taxon>Neogobius</taxon>
    </lineage>
</organism>
<dbReference type="GO" id="GO:0006488">
    <property type="term" value="P:dolichol-linked oligosaccharide biosynthetic process"/>
    <property type="evidence" value="ECO:0007669"/>
    <property type="project" value="UniProtKB-UniRule"/>
</dbReference>
<feature type="domain" description="3-oxo-5-alpha-steroid 4-dehydrogenase C-terminal" evidence="20">
    <location>
        <begin position="201"/>
        <end position="318"/>
    </location>
</feature>
<reference evidence="21" key="1">
    <citation type="submission" date="2025-08" db="UniProtKB">
        <authorList>
            <consortium name="Ensembl"/>
        </authorList>
    </citation>
    <scope>IDENTIFICATION</scope>
</reference>
<keyword evidence="7 19" id="KW-0521">NADP</keyword>
<comment type="catalytic activity">
    <reaction evidence="16">
        <text>a 3-oxo-5alpha-steroid + NADP(+) = a 3-oxo-Delta(4)-steroid + NADPH + H(+)</text>
        <dbReference type="Rhea" id="RHEA:54384"/>
        <dbReference type="ChEBI" id="CHEBI:13601"/>
        <dbReference type="ChEBI" id="CHEBI:15378"/>
        <dbReference type="ChEBI" id="CHEBI:47909"/>
        <dbReference type="ChEBI" id="CHEBI:57783"/>
        <dbReference type="ChEBI" id="CHEBI:58349"/>
        <dbReference type="EC" id="1.3.1.22"/>
    </reaction>
    <physiologicalReaction direction="right-to-left" evidence="16">
        <dbReference type="Rhea" id="RHEA:54386"/>
    </physiologicalReaction>
</comment>
<accession>A0A8C6UKQ4</accession>
<feature type="transmembrane region" description="Helical" evidence="19">
    <location>
        <begin position="260"/>
        <end position="286"/>
    </location>
</feature>
<dbReference type="EC" id="1.3.1.94" evidence="4 19"/>
<evidence type="ECO:0000259" key="20">
    <source>
        <dbReference type="Pfam" id="PF02544"/>
    </source>
</evidence>
<sequence length="318" mass="36733">MIWSTVSFSIIAALWAFLAFCFILAFGLYNLSSYLPKNYNESFVFVIFQDLIRYGKTKQNLKRDDWLRVFDVPKRWFWHFYAVSVSWSACLLFLYINNILQHHPLPSWLTWIMTFLTGTTNIVTESHVPQMTTLLLLLLLWVHSSRRLLECCFVSVFSNGVIHVIQYLFGLVYYFVLGLTALSSECLARRAPGPLFSQLTWCHGAGCILFLLASLLQHHSIVLLARLRSGKSGNVETMAHKMPSGGCFELVSCPHYFAELLIYISLCIVSGGLSFTWWLVVFYVFFNQALAAQLCHDLYKCKFESYPRQRKAFIPFVF</sequence>
<keyword evidence="11 19" id="KW-0472">Membrane</keyword>
<dbReference type="Gene3D" id="1.20.120.1630">
    <property type="match status" value="1"/>
</dbReference>
<protein>
    <recommendedName>
        <fullName evidence="14 19">Polyprenal reductase</fullName>
        <ecNumber evidence="3 19">1.3.1.22</ecNumber>
        <ecNumber evidence="4 19">1.3.1.94</ecNumber>
    </recommendedName>
</protein>
<dbReference type="PANTHER" id="PTHR14624:SF0">
    <property type="entry name" value="POLYPRENOL REDUCTASE"/>
    <property type="match status" value="1"/>
</dbReference>
<evidence type="ECO:0000256" key="2">
    <source>
        <dbReference type="ARBA" id="ARBA00004922"/>
    </source>
</evidence>
<evidence type="ECO:0000256" key="10">
    <source>
        <dbReference type="ARBA" id="ARBA00023098"/>
    </source>
</evidence>
<keyword evidence="8 19" id="KW-1133">Transmembrane helix</keyword>
<evidence type="ECO:0000256" key="8">
    <source>
        <dbReference type="ARBA" id="ARBA00022989"/>
    </source>
</evidence>
<evidence type="ECO:0000256" key="9">
    <source>
        <dbReference type="ARBA" id="ARBA00023002"/>
    </source>
</evidence>
<evidence type="ECO:0000256" key="16">
    <source>
        <dbReference type="ARBA" id="ARBA00048765"/>
    </source>
</evidence>
<dbReference type="InterPro" id="IPR001104">
    <property type="entry name" value="3-oxo-5_a-steroid_4-DH_C"/>
</dbReference>
<name>A0A8C6UKQ4_9GOBI</name>
<dbReference type="GO" id="GO:0160198">
    <property type="term" value="F:polyprenal reductase activity"/>
    <property type="evidence" value="ECO:0007669"/>
    <property type="project" value="UniProtKB-EC"/>
</dbReference>
<proteinExistence type="inferred from homology"/>
<comment type="catalytic activity">
    <reaction evidence="18 19">
        <text>a di-trans,poly-cis-dolichal + NADP(+) = a di-trans,poly-cis-polyprenal + NADPH + H(+)</text>
        <dbReference type="Rhea" id="RHEA:80727"/>
        <dbReference type="Rhea" id="RHEA-COMP:19536"/>
        <dbReference type="Rhea" id="RHEA-COMP:19537"/>
        <dbReference type="ChEBI" id="CHEBI:15378"/>
        <dbReference type="ChEBI" id="CHEBI:57783"/>
        <dbReference type="ChEBI" id="CHEBI:58349"/>
        <dbReference type="ChEBI" id="CHEBI:231623"/>
        <dbReference type="ChEBI" id="CHEBI:231637"/>
        <dbReference type="EC" id="1.3.1.94"/>
    </reaction>
    <physiologicalReaction direction="right-to-left" evidence="18 19">
        <dbReference type="Rhea" id="RHEA:80729"/>
    </physiologicalReaction>
</comment>
<comment type="catalytic activity">
    <reaction evidence="17">
        <text>17beta-hydroxy-5alpha-androstan-3-one + NADP(+) = testosterone + NADPH + H(+)</text>
        <dbReference type="Rhea" id="RHEA:50820"/>
        <dbReference type="ChEBI" id="CHEBI:15378"/>
        <dbReference type="ChEBI" id="CHEBI:16330"/>
        <dbReference type="ChEBI" id="CHEBI:17347"/>
        <dbReference type="ChEBI" id="CHEBI:57783"/>
        <dbReference type="ChEBI" id="CHEBI:58349"/>
        <dbReference type="EC" id="1.3.1.22"/>
    </reaction>
    <physiologicalReaction direction="right-to-left" evidence="17">
        <dbReference type="Rhea" id="RHEA:50822"/>
    </physiologicalReaction>
</comment>
<evidence type="ECO:0000313" key="22">
    <source>
        <dbReference type="Proteomes" id="UP000694523"/>
    </source>
</evidence>
<dbReference type="GO" id="GO:0047751">
    <property type="term" value="F:3-oxo-5-alpha-steroid 4-dehydrogenase (NADP+) activity"/>
    <property type="evidence" value="ECO:0007669"/>
    <property type="project" value="UniProtKB-UniRule"/>
</dbReference>
<evidence type="ECO:0000256" key="3">
    <source>
        <dbReference type="ARBA" id="ARBA00012049"/>
    </source>
</evidence>
<evidence type="ECO:0000256" key="7">
    <source>
        <dbReference type="ARBA" id="ARBA00022857"/>
    </source>
</evidence>
<reference evidence="21" key="2">
    <citation type="submission" date="2025-09" db="UniProtKB">
        <authorList>
            <consortium name="Ensembl"/>
        </authorList>
    </citation>
    <scope>IDENTIFICATION</scope>
</reference>
<evidence type="ECO:0000256" key="17">
    <source>
        <dbReference type="ARBA" id="ARBA00049397"/>
    </source>
</evidence>
<dbReference type="Proteomes" id="UP000694523">
    <property type="component" value="Unplaced"/>
</dbReference>
<evidence type="ECO:0000256" key="1">
    <source>
        <dbReference type="ARBA" id="ARBA00004477"/>
    </source>
</evidence>
<evidence type="ECO:0000256" key="15">
    <source>
        <dbReference type="ARBA" id="ARBA00048095"/>
    </source>
</evidence>
<dbReference type="PANTHER" id="PTHR14624">
    <property type="entry name" value="DFG10 PROTEIN"/>
    <property type="match status" value="1"/>
</dbReference>
<keyword evidence="9 19" id="KW-0560">Oxidoreductase</keyword>
<evidence type="ECO:0000256" key="5">
    <source>
        <dbReference type="ARBA" id="ARBA00022692"/>
    </source>
</evidence>
<feature type="transmembrane region" description="Helical" evidence="19">
    <location>
        <begin position="6"/>
        <end position="29"/>
    </location>
</feature>
<dbReference type="Ensembl" id="ENSNMLT00000039788.1">
    <property type="protein sequence ID" value="ENSNMLP00000035718.1"/>
    <property type="gene ID" value="ENSNMLG00000022175.1"/>
</dbReference>
<evidence type="ECO:0000256" key="18">
    <source>
        <dbReference type="ARBA" id="ARBA00049427"/>
    </source>
</evidence>
<feature type="transmembrane region" description="Helical" evidence="19">
    <location>
        <begin position="195"/>
        <end position="216"/>
    </location>
</feature>
<keyword evidence="10" id="KW-0443">Lipid metabolism</keyword>
<feature type="transmembrane region" description="Helical" evidence="19">
    <location>
        <begin position="76"/>
        <end position="96"/>
    </location>
</feature>
<keyword evidence="22" id="KW-1185">Reference proteome</keyword>
<evidence type="ECO:0000313" key="21">
    <source>
        <dbReference type="Ensembl" id="ENSNMLP00000035718.1"/>
    </source>
</evidence>
<evidence type="ECO:0000256" key="12">
    <source>
        <dbReference type="ARBA" id="ARBA00045898"/>
    </source>
</evidence>
<feature type="transmembrane region" description="Helical" evidence="19">
    <location>
        <begin position="108"/>
        <end position="141"/>
    </location>
</feature>
<comment type="function">
    <text evidence="12">Plays a key role in early steps of protein N-linked glycosylation by being involved in the conversion of polyprenol into dolichol. Acts as a polyprenal reductase that mediates the reduction of polyprenal into dolichal in a NADP-dependent mechanism. Dolichols are required for the synthesis of dolichol-linked monosaccharides and the oligosaccharide precursor used for N-glycosylation. Also able to convert testosterone (T) into 5-alpha-dihydrotestosterone (DHT).</text>
</comment>
<evidence type="ECO:0000256" key="19">
    <source>
        <dbReference type="RuleBase" id="RU367081"/>
    </source>
</evidence>
<comment type="similarity">
    <text evidence="13 19">Belongs to the steroid 5-alpha reductase family. Polyprenal reductase subfamily.</text>
</comment>
<evidence type="ECO:0000256" key="6">
    <source>
        <dbReference type="ARBA" id="ARBA00022824"/>
    </source>
</evidence>
<dbReference type="EC" id="1.3.1.22" evidence="3 19"/>
<dbReference type="GO" id="GO:0016095">
    <property type="term" value="P:polyprenol catabolic process"/>
    <property type="evidence" value="ECO:0007669"/>
    <property type="project" value="UniProtKB-UniRule"/>
</dbReference>
<evidence type="ECO:0000256" key="14">
    <source>
        <dbReference type="ARBA" id="ARBA00047186"/>
    </source>
</evidence>
<dbReference type="AlphaFoldDB" id="A0A8C6UKQ4"/>
<evidence type="ECO:0000256" key="4">
    <source>
        <dbReference type="ARBA" id="ARBA00012522"/>
    </source>
</evidence>
<dbReference type="PROSITE" id="PS50244">
    <property type="entry name" value="S5A_REDUCTASE"/>
    <property type="match status" value="1"/>
</dbReference>
<comment type="pathway">
    <text evidence="2 19">Protein modification; protein glycosylation.</text>
</comment>
<dbReference type="GO" id="GO:0102389">
    <property type="term" value="F:polyprenol reductase activity"/>
    <property type="evidence" value="ECO:0007669"/>
    <property type="project" value="UniProtKB-UniRule"/>
</dbReference>
<keyword evidence="5 19" id="KW-0812">Transmembrane</keyword>
<comment type="subcellular location">
    <subcellularLocation>
        <location evidence="1">Endoplasmic reticulum membrane</location>
        <topology evidence="1">Multi-pass membrane protein</topology>
    </subcellularLocation>
</comment>
<feature type="transmembrane region" description="Helical" evidence="19">
    <location>
        <begin position="153"/>
        <end position="175"/>
    </location>
</feature>
<comment type="catalytic activity">
    <reaction evidence="15">
        <text>androst-4-ene-3,17-dione + NADPH + H(+) = 5alpha-androstan-3,17-dione + NADP(+)</text>
        <dbReference type="Rhea" id="RHEA:50816"/>
        <dbReference type="ChEBI" id="CHEBI:15378"/>
        <dbReference type="ChEBI" id="CHEBI:15994"/>
        <dbReference type="ChEBI" id="CHEBI:16422"/>
        <dbReference type="ChEBI" id="CHEBI:57783"/>
        <dbReference type="ChEBI" id="CHEBI:58349"/>
    </reaction>
    <physiologicalReaction direction="right-to-left" evidence="15">
        <dbReference type="Rhea" id="RHEA:50818"/>
    </physiologicalReaction>
</comment>
<dbReference type="GO" id="GO:0005789">
    <property type="term" value="C:endoplasmic reticulum membrane"/>
    <property type="evidence" value="ECO:0007669"/>
    <property type="project" value="UniProtKB-SubCell"/>
</dbReference>
<dbReference type="UniPathway" id="UPA00378"/>
<dbReference type="FunFam" id="1.20.120.1630:FF:000021">
    <property type="entry name" value="Polyprenol reductase 1"/>
    <property type="match status" value="1"/>
</dbReference>